<dbReference type="RefSeq" id="WP_131493494.1">
    <property type="nucleotide sequence ID" value="NZ_CP078078.1"/>
</dbReference>
<dbReference type="EMBL" id="CP078078">
    <property type="protein sequence ID" value="UPL18274.1"/>
    <property type="molecule type" value="Genomic_DNA"/>
</dbReference>
<keyword evidence="3" id="KW-1185">Reference proteome</keyword>
<sequence>MSRARWWVIGGAAGVVLVGAAVWIWESTSGSPTPEDAAISYLRALESGDPDAVEATGVDVSTDALTAFAAATGVIEDAVVTSASDDRRARGGEEATVGISFVLDGEEHTAELSLTPVGGRWTVDASGLGTVTPTTTIGSFVAVGEQTLPTAEKASLLPAAYSVAPAPVALLDGRSALVVLPGEESELAVEATLRPEATVAAQKQLDDYLAACTTSSDAAPEGCGIRIPWGTEFRAVSEFRYRVDELPTVTLDGTGFRAHGGALVATLVGTGQDGAARTTTYRTDSWGVRGDVTFTDEGLVLSVW</sequence>
<organism evidence="2 3">
    <name type="scientific">Microbacterium aurugineum</name>
    <dbReference type="NCBI Taxonomy" id="2851642"/>
    <lineage>
        <taxon>Bacteria</taxon>
        <taxon>Bacillati</taxon>
        <taxon>Actinomycetota</taxon>
        <taxon>Actinomycetes</taxon>
        <taxon>Micrococcales</taxon>
        <taxon>Microbacteriaceae</taxon>
        <taxon>Microbacterium</taxon>
    </lineage>
</organism>
<accession>A0ABY4IZU7</accession>
<feature type="transmembrane region" description="Helical" evidence="1">
    <location>
        <begin position="7"/>
        <end position="25"/>
    </location>
</feature>
<keyword evidence="1" id="KW-0472">Membrane</keyword>
<keyword evidence="1" id="KW-1133">Transmembrane helix</keyword>
<name>A0ABY4IZU7_9MICO</name>
<gene>
    <name evidence="2" type="ORF">KV397_11170</name>
</gene>
<evidence type="ECO:0000256" key="1">
    <source>
        <dbReference type="SAM" id="Phobius"/>
    </source>
</evidence>
<evidence type="ECO:0008006" key="4">
    <source>
        <dbReference type="Google" id="ProtNLM"/>
    </source>
</evidence>
<protein>
    <recommendedName>
        <fullName evidence="4">DUF4878 domain-containing protein</fullName>
    </recommendedName>
</protein>
<dbReference type="Proteomes" id="UP000830631">
    <property type="component" value="Chromosome"/>
</dbReference>
<evidence type="ECO:0000313" key="2">
    <source>
        <dbReference type="EMBL" id="UPL18274.1"/>
    </source>
</evidence>
<reference evidence="2 3" key="1">
    <citation type="submission" date="2021-06" db="EMBL/GenBank/DDBJ databases">
        <title>Genome-based taxonomic framework of Microbacterium strains isolated from marine environment, the description of four new species and reclassification of four preexisting species.</title>
        <authorList>
            <person name="Lee S.D."/>
            <person name="Kim S.-M."/>
            <person name="Byeon Y.-S."/>
            <person name="Yang H.L."/>
            <person name="Kim I.S."/>
        </authorList>
    </citation>
    <scope>NUCLEOTIDE SEQUENCE [LARGE SCALE GENOMIC DNA]</scope>
    <source>
        <strain evidence="2 3">KSW4-10</strain>
    </source>
</reference>
<keyword evidence="1" id="KW-0812">Transmembrane</keyword>
<evidence type="ECO:0000313" key="3">
    <source>
        <dbReference type="Proteomes" id="UP000830631"/>
    </source>
</evidence>
<proteinExistence type="predicted"/>